<dbReference type="PANTHER" id="PTHR33115">
    <property type="entry name" value="ARM REPEAT SUPERFAMILY PROTEIN"/>
    <property type="match status" value="1"/>
</dbReference>
<evidence type="ECO:0000256" key="3">
    <source>
        <dbReference type="SAM" id="Coils"/>
    </source>
</evidence>
<feature type="transmembrane region" description="Helical" evidence="5">
    <location>
        <begin position="360"/>
        <end position="384"/>
    </location>
</feature>
<evidence type="ECO:0000256" key="4">
    <source>
        <dbReference type="SAM" id="MobiDB-lite"/>
    </source>
</evidence>
<feature type="region of interest" description="Disordered" evidence="4">
    <location>
        <begin position="1"/>
        <end position="20"/>
    </location>
</feature>
<dbReference type="Proteomes" id="UP000008022">
    <property type="component" value="Unassembled WGS sequence"/>
</dbReference>
<dbReference type="PROSITE" id="PS50015">
    <property type="entry name" value="SAP_B"/>
    <property type="match status" value="1"/>
</dbReference>
<evidence type="ECO:0000313" key="8">
    <source>
        <dbReference type="Proteomes" id="UP000008022"/>
    </source>
</evidence>
<dbReference type="InterPro" id="IPR011989">
    <property type="entry name" value="ARM-like"/>
</dbReference>
<feature type="transmembrane region" description="Helical" evidence="5">
    <location>
        <begin position="153"/>
        <end position="174"/>
    </location>
</feature>
<reference evidence="7" key="2">
    <citation type="submission" date="2015-06" db="UniProtKB">
        <authorList>
            <consortium name="EnsemblPlants"/>
        </authorList>
    </citation>
    <scope>IDENTIFICATION</scope>
</reference>
<dbReference type="Gramene" id="ORUFI07G25660.1">
    <property type="protein sequence ID" value="ORUFI07G25660.1"/>
    <property type="gene ID" value="ORUFI07G25660"/>
</dbReference>
<keyword evidence="5" id="KW-0472">Membrane</keyword>
<dbReference type="eggNOG" id="ENOG502QRQI">
    <property type="taxonomic scope" value="Eukaryota"/>
</dbReference>
<feature type="transmembrane region" description="Helical" evidence="5">
    <location>
        <begin position="258"/>
        <end position="275"/>
    </location>
</feature>
<feature type="transmembrane region" description="Helical" evidence="5">
    <location>
        <begin position="1344"/>
        <end position="1373"/>
    </location>
</feature>
<feature type="transmembrane region" description="Helical" evidence="5">
    <location>
        <begin position="1257"/>
        <end position="1277"/>
    </location>
</feature>
<keyword evidence="8" id="KW-1185">Reference proteome</keyword>
<evidence type="ECO:0000256" key="2">
    <source>
        <dbReference type="PROSITE-ProRule" id="PRU00259"/>
    </source>
</evidence>
<keyword evidence="3" id="KW-0175">Coiled coil</keyword>
<feature type="transmembrane region" description="Helical" evidence="5">
    <location>
        <begin position="1111"/>
        <end position="1129"/>
    </location>
</feature>
<evidence type="ECO:0000256" key="5">
    <source>
        <dbReference type="SAM" id="Phobius"/>
    </source>
</evidence>
<dbReference type="PROSITE" id="PS50176">
    <property type="entry name" value="ARM_REPEAT"/>
    <property type="match status" value="1"/>
</dbReference>
<accession>A0A0E0QC29</accession>
<feature type="domain" description="Saposin B-type" evidence="6">
    <location>
        <begin position="1784"/>
        <end position="1895"/>
    </location>
</feature>
<feature type="transmembrane region" description="Helical" evidence="5">
    <location>
        <begin position="219"/>
        <end position="237"/>
    </location>
</feature>
<keyword evidence="5" id="KW-1133">Transmembrane helix</keyword>
<name>A0A0E0QC29_ORYRU</name>
<keyword evidence="5" id="KW-0812">Transmembrane</keyword>
<feature type="transmembrane region" description="Helical" evidence="5">
    <location>
        <begin position="105"/>
        <end position="125"/>
    </location>
</feature>
<feature type="region of interest" description="Disordered" evidence="4">
    <location>
        <begin position="1496"/>
        <end position="1548"/>
    </location>
</feature>
<feature type="coiled-coil region" evidence="3">
    <location>
        <begin position="1796"/>
        <end position="1823"/>
    </location>
</feature>
<feature type="transmembrane region" description="Helical" evidence="5">
    <location>
        <begin position="1135"/>
        <end position="1156"/>
    </location>
</feature>
<reference evidence="8" key="1">
    <citation type="submission" date="2013-06" db="EMBL/GenBank/DDBJ databases">
        <authorList>
            <person name="Zhao Q."/>
        </authorList>
    </citation>
    <scope>NUCLEOTIDE SEQUENCE</scope>
    <source>
        <strain evidence="8">cv. W1943</strain>
    </source>
</reference>
<dbReference type="PANTHER" id="PTHR33115:SF57">
    <property type="entry name" value="OS07G0653900 PROTEIN"/>
    <property type="match status" value="1"/>
</dbReference>
<keyword evidence="1" id="KW-1015">Disulfide bond</keyword>
<protein>
    <recommendedName>
        <fullName evidence="6">Saposin B-type domain-containing protein</fullName>
    </recommendedName>
</protein>
<evidence type="ECO:0000256" key="1">
    <source>
        <dbReference type="ARBA" id="ARBA00023157"/>
    </source>
</evidence>
<feature type="compositionally biased region" description="Basic and acidic residues" evidence="4">
    <location>
        <begin position="1516"/>
        <end position="1536"/>
    </location>
</feature>
<dbReference type="HOGENOM" id="CLU_233844_0_0_1"/>
<dbReference type="InterPro" id="IPR008139">
    <property type="entry name" value="SaposinB_dom"/>
</dbReference>
<dbReference type="SUPFAM" id="SSF48371">
    <property type="entry name" value="ARM repeat"/>
    <property type="match status" value="2"/>
</dbReference>
<feature type="transmembrane region" description="Helical" evidence="5">
    <location>
        <begin position="1283"/>
        <end position="1299"/>
    </location>
</feature>
<sequence>MARPTGDAATRRRCKAPPEPPEKHLNRFVRIIAFIERAGNGLGTLVFTWATVVILGGFSTMLTTREFNCATLLALLEATRMFSQNSRLEYQFFFRTRGAFRRPRLIRLILIVCMAEAMVCVMAKFRFANFRLAKFGWSPAPVYHLGPVKVTPFIILGMIMSLFVVAKLVCPVILKLFGDPQLRAVSLWSPLAAILLLVPCLFLETSIPHPDRLPALRKYFALLLTAVIIVTITKLQFRCITSIVNSPCCCKMSFLRPVILFLCMCAVIAILGSLYSDSAYIVAPMAFFLIFALIPAAVVRVVIAMIQPTTVICVQSILTAVTQRTSGIYIGIPKNCTREHTYPDGTLGDTKKNVKFSLDVFYVIVLTQGALYIVACVLEIFSFIPKIHLVRQNRFRRKWGRKCVDMYYSYIFEQCVSGGALAPRIMELTSFAMDFTNSNSPSNQLYGIQMLHSFLKRKRTKALLLLRLTTSTETLNTLITMLGWTSPEDAQVRLLATKVIVELSRSLQVIGIPGSMQNISSLLDTENQLRRRNPLLYTYYSQEGKQGTIVDTGDGQEHIDQDHPHHNNNRLNSWMLGCWQLISKRKKIPKEETFIEHDLLPVLGMSILETLAECDPDNCAEISKARDLIQKIIGYTNETQPKILKGSSLKLLTRLSNTGGEIGITLWQKMSDHPSLLRNLAEILGDIEGSQEHKKMAAEILRNLAIDGNTREEIGSIRMILSRLIQAFLAQHPPSNTYSDRSLQITAGQALAMLAMESVNNCSAMLKEPGYSFIRELTAMIRDDRYKYVAASILQNLCLHAQSKLSSSDLTELSHSLQKVLERITDTTVATELEVLIGLSSQICHVVPEDFARELEHDQMKERFVKKLVEALNANVKPTVHCPRIRRVIVEQVIYMMENNSSYVNCFNECQMMEALMVVEETPSKVEKYRLFMGDAGLMEYSIPLSNLVTRAKEELMRHKHQHQYSQLAVYVDVRVRNQTHLHALEVWNKRRKSQKKRELMAGGEHRLQIAAKSDGQGKAAAAAAAPEKWLNRFVRSVALVERTGNALGTLAFTWATVVLLGGYPTALRSQDDFWYATAIFFLEAARMFSGSNNRHDYQLFFRTRGAFRPLGWNGLIAIVCILDVWVLLALQKKIVMAAVVVYAMIILLALGQNISPEFQPLCNPFRRAISLWSPLAAILLLTPTVQHHSRELVWNTTGSRSIPKITAEINFIPSRFTVAKWTAFFILLIVVLMVTISRLRFPIVIKLVDSALCRKLLVWGRTIQNMCMLAALVMLVLTSDGSFRFVTILSLVSITLMVSSGNFQILAAAMRAEIASFALHRLIMPHNGYREHGEDPDSKTNLVPSLIIFYGMVMAQGILYIVACFLDIFSFIPRRSLIRRAGFRGQLGVEYVNLYYAYAFEKCMGGAVFVPKKISLSNFAINSLNSDSPKNHFYGIQLMHSLLENEMTRVRILDKLITSTNTMDRIISMLGWTSPNNTTVRLYAAKVTAELAKDLQVDDEQEERQDPILNTANSQEERPDAIRNPDDDPKQRQEPLEGNDNLPETQTCSTHIHEQNCVLRRRWQQISEYWTVPKEHSLTYYDHLPALGMLIIDKLASCGQNNCVEIDRVADLIPKIIGFTSFRSDMTNSEAQQMVMVKSSLKVLQRLTSIGGEISITLRYKILKHPSMLRNLAEILGDNNNNQELSKLVAGILRNLAIDGDTRQKIGHMQVLITRLMKAFLNSDRTSSTNVDCLLTKVAGQALAMLATDNVHNCLVMLKEPEFINKLKHMILIHDEKYIYVAATLLCRMCQHAQAKLTESDLKELSQTLREVLERIMNAEGAELEILIGLSSQICKVIPEEFSQELDNEQIKQRFIKRLVDVLNANMNPGAHCPGIRRVILEQSIYMMECNSHYTSYFNEFRMIEALWMVEEMPSGVENYRIFLGDAGFMEYSTPLFALVDRAKELMGRQCLQGDSRVN</sequence>
<dbReference type="InterPro" id="IPR016024">
    <property type="entry name" value="ARM-type_fold"/>
</dbReference>
<feature type="transmembrane region" description="Helical" evidence="5">
    <location>
        <begin position="281"/>
        <end position="303"/>
    </location>
</feature>
<dbReference type="InterPro" id="IPR000225">
    <property type="entry name" value="Armadillo"/>
</dbReference>
<proteinExistence type="predicted"/>
<dbReference type="Gene3D" id="1.25.10.10">
    <property type="entry name" value="Leucine-rich Repeat Variant"/>
    <property type="match status" value="2"/>
</dbReference>
<feature type="transmembrane region" description="Helical" evidence="5">
    <location>
        <begin position="1168"/>
        <end position="1186"/>
    </location>
</feature>
<feature type="repeat" description="ARM" evidence="2">
    <location>
        <begin position="1668"/>
        <end position="1707"/>
    </location>
</feature>
<organism evidence="7 8">
    <name type="scientific">Oryza rufipogon</name>
    <name type="common">Brownbeard rice</name>
    <name type="synonym">Asian wild rice</name>
    <dbReference type="NCBI Taxonomy" id="4529"/>
    <lineage>
        <taxon>Eukaryota</taxon>
        <taxon>Viridiplantae</taxon>
        <taxon>Streptophyta</taxon>
        <taxon>Embryophyta</taxon>
        <taxon>Tracheophyta</taxon>
        <taxon>Spermatophyta</taxon>
        <taxon>Magnoliopsida</taxon>
        <taxon>Liliopsida</taxon>
        <taxon>Poales</taxon>
        <taxon>Poaceae</taxon>
        <taxon>BOP clade</taxon>
        <taxon>Oryzoideae</taxon>
        <taxon>Oryzeae</taxon>
        <taxon>Oryzinae</taxon>
        <taxon>Oryza</taxon>
    </lineage>
</organism>
<dbReference type="STRING" id="4529.A0A0E0QC29"/>
<feature type="transmembrane region" description="Helical" evidence="5">
    <location>
        <begin position="1219"/>
        <end position="1237"/>
    </location>
</feature>
<evidence type="ECO:0000313" key="7">
    <source>
        <dbReference type="EnsemblPlants" id="ORUFI07G25660.1"/>
    </source>
</evidence>
<dbReference type="EnsemblPlants" id="ORUFI07G25660.1">
    <property type="protein sequence ID" value="ORUFI07G25660.1"/>
    <property type="gene ID" value="ORUFI07G25660"/>
</dbReference>
<dbReference type="OMA" id="CNVQRIN"/>
<evidence type="ECO:0000259" key="6">
    <source>
        <dbReference type="PROSITE" id="PS50015"/>
    </source>
</evidence>
<feature type="transmembrane region" description="Helical" evidence="5">
    <location>
        <begin position="186"/>
        <end position="207"/>
    </location>
</feature>